<dbReference type="OrthoDB" id="72369at2759"/>
<protein>
    <submittedName>
        <fullName evidence="16">Glycoprotein IX (Platelet)</fullName>
    </submittedName>
</protein>
<keyword evidence="6" id="KW-0130">Cell adhesion</keyword>
<evidence type="ECO:0000256" key="5">
    <source>
        <dbReference type="ARBA" id="ARBA00022729"/>
    </source>
</evidence>
<dbReference type="InterPro" id="IPR000483">
    <property type="entry name" value="Cys-rich_flank_reg_C"/>
</dbReference>
<keyword evidence="8" id="KW-0094">Blood coagulation</keyword>
<feature type="signal peptide" evidence="12">
    <location>
        <begin position="1"/>
        <end position="18"/>
    </location>
</feature>
<evidence type="ECO:0000256" key="1">
    <source>
        <dbReference type="ARBA" id="ARBA00004479"/>
    </source>
</evidence>
<sequence>MLFGVGIVLLVLLELSSPGAVPGPCQCSTLRASLLRVNCSSQKLTEVPLVPVETEELHLQNNLMTRVPDRYFDTLQNLRMVSLSGNPFRCDCGIQYLRSWLRKNRALIPVMPTCASPDALVNKAIHELDNSDLSSCSPDHSCPGGVYNAILGFMLCTLIALLFWSLRLAKDLTYILRICEKHAGFEAESLKSRKPKHRRTVQRAADMMDELEQPLLNMEILPPITDVLRKKHNKIKEV</sequence>
<dbReference type="CTD" id="2815"/>
<dbReference type="GO" id="GO:0007155">
    <property type="term" value="P:cell adhesion"/>
    <property type="evidence" value="ECO:0007669"/>
    <property type="project" value="UniProtKB-KW"/>
</dbReference>
<dbReference type="InterPro" id="IPR052313">
    <property type="entry name" value="GPIb-IX-V_Complex"/>
</dbReference>
<evidence type="ECO:0000259" key="14">
    <source>
        <dbReference type="SMART" id="SM00082"/>
    </source>
</evidence>
<evidence type="ECO:0000256" key="2">
    <source>
        <dbReference type="ARBA" id="ARBA00022614"/>
    </source>
</evidence>
<evidence type="ECO:0000313" key="15">
    <source>
        <dbReference type="Proteomes" id="UP000515152"/>
    </source>
</evidence>
<dbReference type="PANTHER" id="PTHR22650">
    <property type="entry name" value="GLYCOPROTEIN IB BETA"/>
    <property type="match status" value="1"/>
</dbReference>
<keyword evidence="5 12" id="KW-0732">Signal</keyword>
<keyword evidence="9 11" id="KW-0472">Membrane</keyword>
<keyword evidence="3 11" id="KW-0812">Transmembrane</keyword>
<dbReference type="RefSeq" id="XP_012682819.2">
    <property type="nucleotide sequence ID" value="XM_012827365.3"/>
</dbReference>
<dbReference type="InterPro" id="IPR032675">
    <property type="entry name" value="LRR_dom_sf"/>
</dbReference>
<dbReference type="AlphaFoldDB" id="A0A6P3VXB9"/>
<feature type="domain" description="LRRCT" evidence="14">
    <location>
        <begin position="86"/>
        <end position="137"/>
    </location>
</feature>
<evidence type="ECO:0000313" key="16">
    <source>
        <dbReference type="RefSeq" id="XP_012682819.2"/>
    </source>
</evidence>
<evidence type="ECO:0000256" key="12">
    <source>
        <dbReference type="SAM" id="SignalP"/>
    </source>
</evidence>
<comment type="subcellular location">
    <subcellularLocation>
        <location evidence="1">Membrane</location>
        <topology evidence="1">Single-pass type I membrane protein</topology>
    </subcellularLocation>
</comment>
<keyword evidence="2" id="KW-0433">Leucine-rich repeat</keyword>
<feature type="transmembrane region" description="Helical" evidence="11">
    <location>
        <begin position="145"/>
        <end position="166"/>
    </location>
</feature>
<dbReference type="Proteomes" id="UP000515152">
    <property type="component" value="Chromosome 4"/>
</dbReference>
<evidence type="ECO:0000256" key="11">
    <source>
        <dbReference type="SAM" id="Phobius"/>
    </source>
</evidence>
<evidence type="ECO:0000259" key="13">
    <source>
        <dbReference type="SMART" id="SM00013"/>
    </source>
</evidence>
<keyword evidence="4" id="KW-0356">Hemostasis</keyword>
<dbReference type="GeneID" id="105900113"/>
<proteinExistence type="predicted"/>
<evidence type="ECO:0000256" key="4">
    <source>
        <dbReference type="ARBA" id="ARBA00022696"/>
    </source>
</evidence>
<dbReference type="GO" id="GO:0016020">
    <property type="term" value="C:membrane"/>
    <property type="evidence" value="ECO:0007669"/>
    <property type="project" value="UniProtKB-SubCell"/>
</dbReference>
<evidence type="ECO:0000256" key="6">
    <source>
        <dbReference type="ARBA" id="ARBA00022889"/>
    </source>
</evidence>
<dbReference type="KEGG" id="char:105900113"/>
<evidence type="ECO:0000256" key="8">
    <source>
        <dbReference type="ARBA" id="ARBA00023084"/>
    </source>
</evidence>
<dbReference type="Gene3D" id="3.80.10.10">
    <property type="entry name" value="Ribonuclease Inhibitor"/>
    <property type="match status" value="1"/>
</dbReference>
<feature type="chain" id="PRO_5028168426" evidence="12">
    <location>
        <begin position="19"/>
        <end position="238"/>
    </location>
</feature>
<keyword evidence="15" id="KW-1185">Reference proteome</keyword>
<keyword evidence="7 11" id="KW-1133">Transmembrane helix</keyword>
<reference evidence="16" key="1">
    <citation type="submission" date="2025-08" db="UniProtKB">
        <authorList>
            <consortium name="RefSeq"/>
        </authorList>
    </citation>
    <scope>IDENTIFICATION</scope>
</reference>
<dbReference type="SMART" id="SM00082">
    <property type="entry name" value="LRRCT"/>
    <property type="match status" value="1"/>
</dbReference>
<evidence type="ECO:0000256" key="7">
    <source>
        <dbReference type="ARBA" id="ARBA00022989"/>
    </source>
</evidence>
<evidence type="ECO:0000256" key="3">
    <source>
        <dbReference type="ARBA" id="ARBA00022692"/>
    </source>
</evidence>
<feature type="domain" description="LRRNT" evidence="13">
    <location>
        <begin position="20"/>
        <end position="56"/>
    </location>
</feature>
<evidence type="ECO:0000256" key="10">
    <source>
        <dbReference type="ARBA" id="ARBA00023157"/>
    </source>
</evidence>
<keyword evidence="10" id="KW-1015">Disulfide bond</keyword>
<dbReference type="InterPro" id="IPR000372">
    <property type="entry name" value="LRRNT"/>
</dbReference>
<dbReference type="SUPFAM" id="SSF52058">
    <property type="entry name" value="L domain-like"/>
    <property type="match status" value="1"/>
</dbReference>
<gene>
    <name evidence="16" type="primary">gp9</name>
</gene>
<dbReference type="SMART" id="SM00013">
    <property type="entry name" value="LRRNT"/>
    <property type="match status" value="1"/>
</dbReference>
<evidence type="ECO:0000256" key="9">
    <source>
        <dbReference type="ARBA" id="ARBA00023136"/>
    </source>
</evidence>
<dbReference type="GO" id="GO:0007596">
    <property type="term" value="P:blood coagulation"/>
    <property type="evidence" value="ECO:0007669"/>
    <property type="project" value="UniProtKB-KW"/>
</dbReference>
<name>A0A6P3VXB9_CLUHA</name>
<dbReference type="PANTHER" id="PTHR22650:SF6">
    <property type="entry name" value="PLATELET GLYCOPROTEIN IX"/>
    <property type="match status" value="1"/>
</dbReference>
<accession>A0A6P3VXB9</accession>
<organism evidence="15 16">
    <name type="scientific">Clupea harengus</name>
    <name type="common">Atlantic herring</name>
    <dbReference type="NCBI Taxonomy" id="7950"/>
    <lineage>
        <taxon>Eukaryota</taxon>
        <taxon>Metazoa</taxon>
        <taxon>Chordata</taxon>
        <taxon>Craniata</taxon>
        <taxon>Vertebrata</taxon>
        <taxon>Euteleostomi</taxon>
        <taxon>Actinopterygii</taxon>
        <taxon>Neopterygii</taxon>
        <taxon>Teleostei</taxon>
        <taxon>Clupei</taxon>
        <taxon>Clupeiformes</taxon>
        <taxon>Clupeoidei</taxon>
        <taxon>Clupeidae</taxon>
        <taxon>Clupea</taxon>
    </lineage>
</organism>